<gene>
    <name evidence="1" type="ORF">HJG54_17015</name>
</gene>
<keyword evidence="1" id="KW-0489">Methyltransferase</keyword>
<protein>
    <submittedName>
        <fullName evidence="1">Methyltransferase domain-containing protein</fullName>
    </submittedName>
</protein>
<dbReference type="Gene3D" id="3.40.50.150">
    <property type="entry name" value="Vaccinia Virus protein VP39"/>
    <property type="match status" value="1"/>
</dbReference>
<dbReference type="SUPFAM" id="SSF53335">
    <property type="entry name" value="S-adenosyl-L-methionine-dependent methyltransferases"/>
    <property type="match status" value="1"/>
</dbReference>
<dbReference type="InterPro" id="IPR029063">
    <property type="entry name" value="SAM-dependent_MTases_sf"/>
</dbReference>
<dbReference type="EMBL" id="CP053586">
    <property type="protein sequence ID" value="WNZ26652.1"/>
    <property type="molecule type" value="Genomic_DNA"/>
</dbReference>
<dbReference type="CDD" id="cd02440">
    <property type="entry name" value="AdoMet_MTases"/>
    <property type="match status" value="1"/>
</dbReference>
<sequence>MEPRGKQLVERYKQNYSITDNFDISEQMVLAHWELEKQLTKELLNSTLENRWQVFENSYTRLYQELEWLNRARQGQNDATEDYETWAKTIGAPPQTVYEIGSGQGQLIQYLASCGFDCKGTEITRERGQKHLNNPAANIQWGQSDGVHLERFEPDGHYDVVISSQVIEHLHPDDLNAHFKGCYKILKPQGRYIFTTPHCYTGPHDVSSVFNYDVSRGMHLKEYTYAELLKQLQAAGYRQVYASIPLKFRRLFAKLHLHQEAQMIKVGEVYLQLLLVTEAVLGLVPQRKLQRSLSKFLKQLLLFRDNIFLVAQK</sequence>
<keyword evidence="1" id="KW-0808">Transferase</keyword>
<organism evidence="1">
    <name type="scientific">Leptolyngbya sp. NK1-12</name>
    <dbReference type="NCBI Taxonomy" id="2547451"/>
    <lineage>
        <taxon>Bacteria</taxon>
        <taxon>Bacillati</taxon>
        <taxon>Cyanobacteriota</taxon>
        <taxon>Cyanophyceae</taxon>
        <taxon>Leptolyngbyales</taxon>
        <taxon>Leptolyngbyaceae</taxon>
        <taxon>Leptolyngbya group</taxon>
        <taxon>Leptolyngbya</taxon>
    </lineage>
</organism>
<name>A0AA96WXX4_9CYAN</name>
<proteinExistence type="predicted"/>
<evidence type="ECO:0000313" key="1">
    <source>
        <dbReference type="EMBL" id="WNZ26652.1"/>
    </source>
</evidence>
<dbReference type="GO" id="GO:0032259">
    <property type="term" value="P:methylation"/>
    <property type="evidence" value="ECO:0007669"/>
    <property type="project" value="UniProtKB-KW"/>
</dbReference>
<dbReference type="Pfam" id="PF13489">
    <property type="entry name" value="Methyltransf_23"/>
    <property type="match status" value="1"/>
</dbReference>
<dbReference type="PANTHER" id="PTHR43861">
    <property type="entry name" value="TRANS-ACONITATE 2-METHYLTRANSFERASE-RELATED"/>
    <property type="match status" value="1"/>
</dbReference>
<dbReference type="GO" id="GO:0008168">
    <property type="term" value="F:methyltransferase activity"/>
    <property type="evidence" value="ECO:0007669"/>
    <property type="project" value="UniProtKB-KW"/>
</dbReference>
<accession>A0AA96WXX4</accession>
<dbReference type="AlphaFoldDB" id="A0AA96WXX4"/>
<reference evidence="1" key="1">
    <citation type="submission" date="2020-05" db="EMBL/GenBank/DDBJ databases">
        <authorList>
            <person name="Zhu T."/>
            <person name="Keshari N."/>
            <person name="Lu X."/>
        </authorList>
    </citation>
    <scope>NUCLEOTIDE SEQUENCE</scope>
    <source>
        <strain evidence="1">NK1-12</strain>
    </source>
</reference>